<protein>
    <submittedName>
        <fullName evidence="1">Uncharacterized protein</fullName>
    </submittedName>
</protein>
<dbReference type="Proteomes" id="UP001234178">
    <property type="component" value="Unassembled WGS sequence"/>
</dbReference>
<name>A0ABQ9Z5E8_9CRUS</name>
<accession>A0ABQ9Z5E8</accession>
<evidence type="ECO:0000313" key="2">
    <source>
        <dbReference type="Proteomes" id="UP001234178"/>
    </source>
</evidence>
<sequence length="102" mass="11715">MSLSNPAFMVYCLPHFLLHRPSNRVEYGTRATSKQANIKRDYGCRCRFIPCRAALLVELSALPTPTLSNFQFLLMGFRNNTLTHSLLHIRIPRRPTVELLSI</sequence>
<proteinExistence type="predicted"/>
<reference evidence="1 2" key="1">
    <citation type="journal article" date="2023" name="Nucleic Acids Res.">
        <title>The hologenome of Daphnia magna reveals possible DNA methylation and microbiome-mediated evolution of the host genome.</title>
        <authorList>
            <person name="Chaturvedi A."/>
            <person name="Li X."/>
            <person name="Dhandapani V."/>
            <person name="Marshall H."/>
            <person name="Kissane S."/>
            <person name="Cuenca-Cambronero M."/>
            <person name="Asole G."/>
            <person name="Calvet F."/>
            <person name="Ruiz-Romero M."/>
            <person name="Marangio P."/>
            <person name="Guigo R."/>
            <person name="Rago D."/>
            <person name="Mirbahai L."/>
            <person name="Eastwood N."/>
            <person name="Colbourne J.K."/>
            <person name="Zhou J."/>
            <person name="Mallon E."/>
            <person name="Orsini L."/>
        </authorList>
    </citation>
    <scope>NUCLEOTIDE SEQUENCE [LARGE SCALE GENOMIC DNA]</scope>
    <source>
        <strain evidence="1">LRV0_1</strain>
    </source>
</reference>
<dbReference type="EMBL" id="JAOYFB010000002">
    <property type="protein sequence ID" value="KAK4008137.1"/>
    <property type="molecule type" value="Genomic_DNA"/>
</dbReference>
<gene>
    <name evidence="1" type="ORF">OUZ56_013290</name>
</gene>
<comment type="caution">
    <text evidence="1">The sequence shown here is derived from an EMBL/GenBank/DDBJ whole genome shotgun (WGS) entry which is preliminary data.</text>
</comment>
<keyword evidence="2" id="KW-1185">Reference proteome</keyword>
<organism evidence="1 2">
    <name type="scientific">Daphnia magna</name>
    <dbReference type="NCBI Taxonomy" id="35525"/>
    <lineage>
        <taxon>Eukaryota</taxon>
        <taxon>Metazoa</taxon>
        <taxon>Ecdysozoa</taxon>
        <taxon>Arthropoda</taxon>
        <taxon>Crustacea</taxon>
        <taxon>Branchiopoda</taxon>
        <taxon>Diplostraca</taxon>
        <taxon>Cladocera</taxon>
        <taxon>Anomopoda</taxon>
        <taxon>Daphniidae</taxon>
        <taxon>Daphnia</taxon>
    </lineage>
</organism>
<evidence type="ECO:0000313" key="1">
    <source>
        <dbReference type="EMBL" id="KAK4008137.1"/>
    </source>
</evidence>